<keyword evidence="3" id="KW-1185">Reference proteome</keyword>
<evidence type="ECO:0000256" key="1">
    <source>
        <dbReference type="SAM" id="MobiDB-lite"/>
    </source>
</evidence>
<name>A0A843W8M2_COLES</name>
<organism evidence="2 3">
    <name type="scientific">Colocasia esculenta</name>
    <name type="common">Wild taro</name>
    <name type="synonym">Arum esculentum</name>
    <dbReference type="NCBI Taxonomy" id="4460"/>
    <lineage>
        <taxon>Eukaryota</taxon>
        <taxon>Viridiplantae</taxon>
        <taxon>Streptophyta</taxon>
        <taxon>Embryophyta</taxon>
        <taxon>Tracheophyta</taxon>
        <taxon>Spermatophyta</taxon>
        <taxon>Magnoliopsida</taxon>
        <taxon>Liliopsida</taxon>
        <taxon>Araceae</taxon>
        <taxon>Aroideae</taxon>
        <taxon>Colocasieae</taxon>
        <taxon>Colocasia</taxon>
    </lineage>
</organism>
<feature type="compositionally biased region" description="Polar residues" evidence="1">
    <location>
        <begin position="89"/>
        <end position="124"/>
    </location>
</feature>
<reference evidence="2" key="1">
    <citation type="submission" date="2017-07" db="EMBL/GenBank/DDBJ databases">
        <title>Taro Niue Genome Assembly and Annotation.</title>
        <authorList>
            <person name="Atibalentja N."/>
            <person name="Keating K."/>
            <person name="Fields C.J."/>
        </authorList>
    </citation>
    <scope>NUCLEOTIDE SEQUENCE</scope>
    <source>
        <strain evidence="2">Niue_2</strain>
        <tissue evidence="2">Leaf</tissue>
    </source>
</reference>
<evidence type="ECO:0000313" key="3">
    <source>
        <dbReference type="Proteomes" id="UP000652761"/>
    </source>
</evidence>
<feature type="region of interest" description="Disordered" evidence="1">
    <location>
        <begin position="139"/>
        <end position="222"/>
    </location>
</feature>
<proteinExistence type="predicted"/>
<evidence type="ECO:0000313" key="2">
    <source>
        <dbReference type="EMBL" id="MQM02031.1"/>
    </source>
</evidence>
<dbReference type="AlphaFoldDB" id="A0A843W8M2"/>
<feature type="region of interest" description="Disordered" evidence="1">
    <location>
        <begin position="1"/>
        <end position="124"/>
    </location>
</feature>
<accession>A0A843W8M2</accession>
<feature type="compositionally biased region" description="Basic and acidic residues" evidence="1">
    <location>
        <begin position="193"/>
        <end position="202"/>
    </location>
</feature>
<sequence length="245" mass="27260">MLGTPAETTEQPKRVNSDNQNNTKQLWGEPPPKAPRAVLGEPRQYAAQPNGTLQTTEATQRWPKTNRESSWEEPPLEVTKGDPGKKLHQNAQPNDQTTQTVRENTAASRTVEATQADSGRTSTRTTKALFWENLLERTKQTNSTPQTLRHGHLRPLQGRGPTSRTTLDPGQTARSGSYTCWCHHGLASKTGPRNRENTEAETTRSTGLHKARPTTPTETRHSKAITAVQARAMDNTWKCHEEMPS</sequence>
<dbReference type="Proteomes" id="UP000652761">
    <property type="component" value="Unassembled WGS sequence"/>
</dbReference>
<comment type="caution">
    <text evidence="2">The sequence shown here is derived from an EMBL/GenBank/DDBJ whole genome shotgun (WGS) entry which is preliminary data.</text>
</comment>
<feature type="compositionally biased region" description="Polar residues" evidence="1">
    <location>
        <begin position="47"/>
        <end position="63"/>
    </location>
</feature>
<dbReference type="EMBL" id="NMUH01002778">
    <property type="protein sequence ID" value="MQM02031.1"/>
    <property type="molecule type" value="Genomic_DNA"/>
</dbReference>
<feature type="compositionally biased region" description="Polar residues" evidence="1">
    <location>
        <begin position="160"/>
        <end position="178"/>
    </location>
</feature>
<protein>
    <submittedName>
        <fullName evidence="2">Uncharacterized protein</fullName>
    </submittedName>
</protein>
<gene>
    <name evidence="2" type="ORF">Taro_034793</name>
</gene>